<dbReference type="HOGENOM" id="CLU_014996_0_0_1"/>
<proteinExistence type="predicted"/>
<dbReference type="STRING" id="1051891.A0A0C3Q9L3"/>
<keyword evidence="2" id="KW-0472">Membrane</keyword>
<keyword evidence="2" id="KW-1133">Transmembrane helix</keyword>
<gene>
    <name evidence="3" type="ORF">M407DRAFT_29081</name>
</gene>
<keyword evidence="4" id="KW-1185">Reference proteome</keyword>
<evidence type="ECO:0000256" key="1">
    <source>
        <dbReference type="SAM" id="MobiDB-lite"/>
    </source>
</evidence>
<dbReference type="AlphaFoldDB" id="A0A0C3Q9L3"/>
<name>A0A0C3Q9L3_9AGAM</name>
<sequence>MASPAINKGKGRASETDERTPLLANEEGIVDGESSNVSTTADRHPRDGNANPWNRRILVGAILLLSTFFAGALVFAIGAGYHYASWVAHVNPEQLVKQGVVLKGPSNVEVVNVAEDHIELKVEGAVGIDADWIMGLEREGGGLFGGARKSFGRWLVKRVDQVTVSLGQVELYAPYSRSQHRIPTDPLVSLRASPVTIPLTTRRGDFDAVDDSWLTPISVPVFLAPNKNGSFIGEYAEEALKVRRLLATARVDWVKVDAGDARHWWKPWSLFEVKKTSVERVLRYDFPSSKPSGPGSDDPIGSMVTLANYTLSSNPNTSKLEVSALVDVVNPLPHSIHGAVQSPFEFTISLVAEAQIPAPPPSNDTTPAIPLSAPVARVFTDPIHFTHPNISLFLNGTILPIGKESLPLLSQFLSNYLTARPSPIEISTSAPLSLSIRTKFPAPKEKPKLIRTVKLDNVRIYPNPETGEDLLAAGIIRAYLELPPGLESLTLDVDRILPDVLVYDGPAPPRQGSSEFASLWQGGSVDASIVATNDSGRVPFPAPPLPDPLPPKAFARIRPLHWLDAVNLPAPDPSDPNKTVLMVRAEMEDVPLDILPGRDAVFQQFVQKILWKGFAVAGVRGDAACGVGIEGISIGNGTDMELRGLPVEAQFTAKGWHFDAKIAELSDD</sequence>
<organism evidence="3 4">
    <name type="scientific">Tulasnella calospora MUT 4182</name>
    <dbReference type="NCBI Taxonomy" id="1051891"/>
    <lineage>
        <taxon>Eukaryota</taxon>
        <taxon>Fungi</taxon>
        <taxon>Dikarya</taxon>
        <taxon>Basidiomycota</taxon>
        <taxon>Agaricomycotina</taxon>
        <taxon>Agaricomycetes</taxon>
        <taxon>Cantharellales</taxon>
        <taxon>Tulasnellaceae</taxon>
        <taxon>Tulasnella</taxon>
    </lineage>
</organism>
<keyword evidence="2" id="KW-0812">Transmembrane</keyword>
<feature type="transmembrane region" description="Helical" evidence="2">
    <location>
        <begin position="57"/>
        <end position="84"/>
    </location>
</feature>
<dbReference type="EMBL" id="KN823142">
    <property type="protein sequence ID" value="KIO21306.1"/>
    <property type="molecule type" value="Genomic_DNA"/>
</dbReference>
<protein>
    <submittedName>
        <fullName evidence="3">Uncharacterized protein</fullName>
    </submittedName>
</protein>
<evidence type="ECO:0000313" key="3">
    <source>
        <dbReference type="EMBL" id="KIO21306.1"/>
    </source>
</evidence>
<feature type="region of interest" description="Disordered" evidence="1">
    <location>
        <begin position="1"/>
        <end position="50"/>
    </location>
</feature>
<reference evidence="3 4" key="1">
    <citation type="submission" date="2014-04" db="EMBL/GenBank/DDBJ databases">
        <authorList>
            <consortium name="DOE Joint Genome Institute"/>
            <person name="Kuo A."/>
            <person name="Girlanda M."/>
            <person name="Perotto S."/>
            <person name="Kohler A."/>
            <person name="Nagy L.G."/>
            <person name="Floudas D."/>
            <person name="Copeland A."/>
            <person name="Barry K.W."/>
            <person name="Cichocki N."/>
            <person name="Veneault-Fourrey C."/>
            <person name="LaButti K."/>
            <person name="Lindquist E.A."/>
            <person name="Lipzen A."/>
            <person name="Lundell T."/>
            <person name="Morin E."/>
            <person name="Murat C."/>
            <person name="Sun H."/>
            <person name="Tunlid A."/>
            <person name="Henrissat B."/>
            <person name="Grigoriev I.V."/>
            <person name="Hibbett D.S."/>
            <person name="Martin F."/>
            <person name="Nordberg H.P."/>
            <person name="Cantor M.N."/>
            <person name="Hua S.X."/>
        </authorList>
    </citation>
    <scope>NUCLEOTIDE SEQUENCE [LARGE SCALE GENOMIC DNA]</scope>
    <source>
        <strain evidence="3 4">MUT 4182</strain>
    </source>
</reference>
<reference evidence="4" key="2">
    <citation type="submission" date="2015-01" db="EMBL/GenBank/DDBJ databases">
        <title>Evolutionary Origins and Diversification of the Mycorrhizal Mutualists.</title>
        <authorList>
            <consortium name="DOE Joint Genome Institute"/>
            <consortium name="Mycorrhizal Genomics Consortium"/>
            <person name="Kohler A."/>
            <person name="Kuo A."/>
            <person name="Nagy L.G."/>
            <person name="Floudas D."/>
            <person name="Copeland A."/>
            <person name="Barry K.W."/>
            <person name="Cichocki N."/>
            <person name="Veneault-Fourrey C."/>
            <person name="LaButti K."/>
            <person name="Lindquist E.A."/>
            <person name="Lipzen A."/>
            <person name="Lundell T."/>
            <person name="Morin E."/>
            <person name="Murat C."/>
            <person name="Riley R."/>
            <person name="Ohm R."/>
            <person name="Sun H."/>
            <person name="Tunlid A."/>
            <person name="Henrissat B."/>
            <person name="Grigoriev I.V."/>
            <person name="Hibbett D.S."/>
            <person name="Martin F."/>
        </authorList>
    </citation>
    <scope>NUCLEOTIDE SEQUENCE [LARGE SCALE GENOMIC DNA]</scope>
    <source>
        <strain evidence="4">MUT 4182</strain>
    </source>
</reference>
<evidence type="ECO:0000313" key="4">
    <source>
        <dbReference type="Proteomes" id="UP000054248"/>
    </source>
</evidence>
<accession>A0A0C3Q9L3</accession>
<dbReference type="OrthoDB" id="10039566at2759"/>
<evidence type="ECO:0000256" key="2">
    <source>
        <dbReference type="SAM" id="Phobius"/>
    </source>
</evidence>
<dbReference type="Proteomes" id="UP000054248">
    <property type="component" value="Unassembled WGS sequence"/>
</dbReference>